<name>A0AA88H0L8_NAELO</name>
<feature type="domain" description="Fungal lipase-type" evidence="1">
    <location>
        <begin position="100"/>
        <end position="181"/>
    </location>
</feature>
<evidence type="ECO:0000313" key="2">
    <source>
        <dbReference type="EMBL" id="KAG2391981.1"/>
    </source>
</evidence>
<evidence type="ECO:0000259" key="1">
    <source>
        <dbReference type="Pfam" id="PF01764"/>
    </source>
</evidence>
<dbReference type="GO" id="GO:0006629">
    <property type="term" value="P:lipid metabolic process"/>
    <property type="evidence" value="ECO:0007669"/>
    <property type="project" value="InterPro"/>
</dbReference>
<dbReference type="Proteomes" id="UP000816034">
    <property type="component" value="Unassembled WGS sequence"/>
</dbReference>
<evidence type="ECO:0000313" key="3">
    <source>
        <dbReference type="Proteomes" id="UP000816034"/>
    </source>
</evidence>
<dbReference type="RefSeq" id="XP_044553875.1">
    <property type="nucleotide sequence ID" value="XM_044689345.1"/>
</dbReference>
<sequence>MLLTTLFISGSIPLAYKFICSNNNQTEEHELKEHPIQGKRLSARIRLFSVGKSVDLPSPSAEASNCYVEDIMVAKIVSCKEYKTLFVIGQQIPLQGSMSEFEDHQFQMKMLPSNPTVTFQVPQYVKKSAESVSNKIASILQSNQNPNEIRIIFCGHRNGGAIANYSAFVFAVTNSRKENIFVDTIDCESYVPNNNQNAPTIQSLDEYYRKVIPSEAVRNSLSLFGLFRDAFGTIPGGTVFHWGGLWNLANSPIRAILDKLSNLFNAILNFPSFEEFMKRLLAPDRFCYEVNNLFDALVKAVVPEDHSNVQKTKSICPM</sequence>
<proteinExistence type="predicted"/>
<dbReference type="AlphaFoldDB" id="A0AA88H0L8"/>
<reference evidence="2 3" key="1">
    <citation type="journal article" date="2018" name="BMC Genomics">
        <title>The genome of Naegleria lovaniensis, the basis for a comparative approach to unravel pathogenicity factors of the human pathogenic amoeba N. fowleri.</title>
        <authorList>
            <person name="Liechti N."/>
            <person name="Schurch N."/>
            <person name="Bruggmann R."/>
            <person name="Wittwer M."/>
        </authorList>
    </citation>
    <scope>NUCLEOTIDE SEQUENCE [LARGE SCALE GENOMIC DNA]</scope>
    <source>
        <strain evidence="2 3">ATCC 30569</strain>
    </source>
</reference>
<accession>A0AA88H0L8</accession>
<dbReference type="EMBL" id="PYSW02000006">
    <property type="protein sequence ID" value="KAG2391981.1"/>
    <property type="molecule type" value="Genomic_DNA"/>
</dbReference>
<dbReference type="Pfam" id="PF01764">
    <property type="entry name" value="Lipase_3"/>
    <property type="match status" value="1"/>
</dbReference>
<gene>
    <name evidence="2" type="ORF">C9374_013466</name>
</gene>
<dbReference type="InterPro" id="IPR002921">
    <property type="entry name" value="Fungal_lipase-type"/>
</dbReference>
<keyword evidence="3" id="KW-1185">Reference proteome</keyword>
<dbReference type="GeneID" id="68105919"/>
<organism evidence="2 3">
    <name type="scientific">Naegleria lovaniensis</name>
    <name type="common">Amoeba</name>
    <dbReference type="NCBI Taxonomy" id="51637"/>
    <lineage>
        <taxon>Eukaryota</taxon>
        <taxon>Discoba</taxon>
        <taxon>Heterolobosea</taxon>
        <taxon>Tetramitia</taxon>
        <taxon>Eutetramitia</taxon>
        <taxon>Vahlkampfiidae</taxon>
        <taxon>Naegleria</taxon>
    </lineage>
</organism>
<comment type="caution">
    <text evidence="2">The sequence shown here is derived from an EMBL/GenBank/DDBJ whole genome shotgun (WGS) entry which is preliminary data.</text>
</comment>
<protein>
    <recommendedName>
        <fullName evidence="1">Fungal lipase-type domain-containing protein</fullName>
    </recommendedName>
</protein>